<accession>A0A2G3PJ75</accession>
<comment type="similarity">
    <text evidence="1">Belongs to the AHA1 family.</text>
</comment>
<name>A0A2G3PJ75_WILMA</name>
<evidence type="ECO:0000256" key="1">
    <source>
        <dbReference type="ARBA" id="ARBA00006817"/>
    </source>
</evidence>
<dbReference type="InterPro" id="IPR013538">
    <property type="entry name" value="ASHA1/2-like_C"/>
</dbReference>
<evidence type="ECO:0000259" key="2">
    <source>
        <dbReference type="Pfam" id="PF08327"/>
    </source>
</evidence>
<evidence type="ECO:0000313" key="4">
    <source>
        <dbReference type="Proteomes" id="UP000225108"/>
    </source>
</evidence>
<reference evidence="3 4" key="1">
    <citation type="submission" date="2017-10" db="EMBL/GenBank/DDBJ databases">
        <title>The draft genome sequence of Williamsia sp. BULT 1.1 isolated from the semi-arid grassland soils from South Africa.</title>
        <authorList>
            <person name="Kabwe M.H."/>
            <person name="Govender N."/>
            <person name="Mutseka Lunga P."/>
            <person name="Vikram S."/>
            <person name="Makhalanyane T.P."/>
        </authorList>
    </citation>
    <scope>NUCLEOTIDE SEQUENCE [LARGE SCALE GENOMIC DNA]</scope>
    <source>
        <strain evidence="3 4">BULT 1.1</strain>
    </source>
</reference>
<comment type="caution">
    <text evidence="3">The sequence shown here is derived from an EMBL/GenBank/DDBJ whole genome shotgun (WGS) entry which is preliminary data.</text>
</comment>
<dbReference type="Pfam" id="PF08327">
    <property type="entry name" value="AHSA1"/>
    <property type="match status" value="1"/>
</dbReference>
<proteinExistence type="inferred from homology"/>
<dbReference type="EMBL" id="PEBD01000010">
    <property type="protein sequence ID" value="PHV65850.1"/>
    <property type="molecule type" value="Genomic_DNA"/>
</dbReference>
<dbReference type="Proteomes" id="UP000225108">
    <property type="component" value="Unassembled WGS sequence"/>
</dbReference>
<evidence type="ECO:0000313" key="3">
    <source>
        <dbReference type="EMBL" id="PHV65850.1"/>
    </source>
</evidence>
<gene>
    <name evidence="3" type="ORF">CSW57_19325</name>
</gene>
<organism evidence="3 4">
    <name type="scientific">Williamsia marianensis</name>
    <dbReference type="NCBI Taxonomy" id="85044"/>
    <lineage>
        <taxon>Bacteria</taxon>
        <taxon>Bacillati</taxon>
        <taxon>Actinomycetota</taxon>
        <taxon>Actinomycetes</taxon>
        <taxon>Mycobacteriales</taxon>
        <taxon>Nocardiaceae</taxon>
        <taxon>Williamsia</taxon>
    </lineage>
</organism>
<protein>
    <submittedName>
        <fullName evidence="3">Polyketide cyclase</fullName>
    </submittedName>
</protein>
<dbReference type="Gene3D" id="3.30.530.20">
    <property type="match status" value="1"/>
</dbReference>
<feature type="domain" description="Activator of Hsp90 ATPase homologue 1/2-like C-terminal" evidence="2">
    <location>
        <begin position="17"/>
        <end position="124"/>
    </location>
</feature>
<dbReference type="InterPro" id="IPR023393">
    <property type="entry name" value="START-like_dom_sf"/>
</dbReference>
<dbReference type="CDD" id="cd07814">
    <property type="entry name" value="SRPBCC_CalC_Aha1-like"/>
    <property type="match status" value="1"/>
</dbReference>
<sequence length="135" mass="15264">MTETTVASIKLDQFVQAEPRKVWRTLTEPELLEKWWVPGDISAEVGHEFTLEMPGFGRQPCKILRSEPFSLLSYSFTPQWTLTWTLVPEGRGTRLLLEHSGFDLDDARMAAAFDRMGPGWQGSILPLLAETAQSL</sequence>
<dbReference type="AlphaFoldDB" id="A0A2G3PJ75"/>
<dbReference type="RefSeq" id="WP_099384159.1">
    <property type="nucleotide sequence ID" value="NZ_PEBD01000010.1"/>
</dbReference>
<dbReference type="SUPFAM" id="SSF55961">
    <property type="entry name" value="Bet v1-like"/>
    <property type="match status" value="1"/>
</dbReference>